<dbReference type="SUPFAM" id="SSF48201">
    <property type="entry name" value="Uteroglobin-like"/>
    <property type="match status" value="1"/>
</dbReference>
<dbReference type="PANTHER" id="PTHR11332:SF6">
    <property type="entry name" value="SECRETOGLOBIN FAMILY 1D MEMBER 4"/>
    <property type="match status" value="1"/>
</dbReference>
<evidence type="ECO:0000256" key="3">
    <source>
        <dbReference type="ARBA" id="ARBA00022525"/>
    </source>
</evidence>
<protein>
    <recommendedName>
        <fullName evidence="2">Uteroglobin</fullName>
    </recommendedName>
    <alternativeName>
        <fullName evidence="7">Secretoglobin family 1A member 1</fullName>
    </alternativeName>
</protein>
<reference evidence="11" key="1">
    <citation type="submission" date="2025-08" db="UniProtKB">
        <authorList>
            <consortium name="RefSeq"/>
        </authorList>
    </citation>
    <scope>IDENTIFICATION</scope>
    <source>
        <tissue evidence="11">Liver</tissue>
    </source>
</reference>
<comment type="subunit">
    <text evidence="9">Antiparallel homodimer; disulfide-linked. Interaction with LMBR1L is controversial.</text>
</comment>
<evidence type="ECO:0000313" key="10">
    <source>
        <dbReference type="Proteomes" id="UP000886700"/>
    </source>
</evidence>
<dbReference type="PRINTS" id="PR00486">
    <property type="entry name" value="UTEROGLOBIN"/>
</dbReference>
<dbReference type="PANTHER" id="PTHR11332">
    <property type="entry name" value="SECRETOGLOBIN FAMILY 1D"/>
    <property type="match status" value="1"/>
</dbReference>
<dbReference type="InterPro" id="IPR000329">
    <property type="entry name" value="Uteroglobin"/>
</dbReference>
<keyword evidence="10" id="KW-1185">Reference proteome</keyword>
<gene>
    <name evidence="11" type="primary">LOC121141072</name>
</gene>
<dbReference type="PROSITE" id="PS51311">
    <property type="entry name" value="SCGB"/>
    <property type="match status" value="1"/>
</dbReference>
<sequence length="123" mass="13569">MYKYPWSLGALVDSIGSSFAKSENKLSTMKLSLCLLLVILAVHCYEANAANVCPAVLSVSKSFLFDKVEKFEAYLQTFNAPPEAVKAKVEVKKCIDSTLNYLEKMEMGKILAEVVGYCKGTEN</sequence>
<comment type="subcellular location">
    <subcellularLocation>
        <location evidence="1">Secreted</location>
    </subcellularLocation>
</comment>
<dbReference type="Gene3D" id="1.10.210.10">
    <property type="entry name" value="Secretoglobin"/>
    <property type="match status" value="1"/>
</dbReference>
<keyword evidence="5" id="KW-0593">Phospholipase A2 inhibitor</keyword>
<evidence type="ECO:0000313" key="11">
    <source>
        <dbReference type="RefSeq" id="XP_040603844.1"/>
    </source>
</evidence>
<evidence type="ECO:0000256" key="8">
    <source>
        <dbReference type="ARBA" id="ARBA00038364"/>
    </source>
</evidence>
<evidence type="ECO:0000256" key="5">
    <source>
        <dbReference type="ARBA" id="ARBA00023005"/>
    </source>
</evidence>
<name>A0ABM2XM76_MESAU</name>
<evidence type="ECO:0000256" key="4">
    <source>
        <dbReference type="ARBA" id="ARBA00022729"/>
    </source>
</evidence>
<accession>A0ABM2XM76</accession>
<proteinExistence type="inferred from homology"/>
<dbReference type="Proteomes" id="UP000886700">
    <property type="component" value="Unplaced"/>
</dbReference>
<dbReference type="InterPro" id="IPR035960">
    <property type="entry name" value="Secretoglobin_sf"/>
</dbReference>
<dbReference type="InterPro" id="IPR016126">
    <property type="entry name" value="Secretoglobin"/>
</dbReference>
<dbReference type="CDD" id="cd00633">
    <property type="entry name" value="Secretoglobin"/>
    <property type="match status" value="1"/>
</dbReference>
<dbReference type="RefSeq" id="XP_040603844.1">
    <property type="nucleotide sequence ID" value="XM_040747910.1"/>
</dbReference>
<comment type="similarity">
    <text evidence="8">Belongs to the secretoglobin family. Lipophilin subfamily.</text>
</comment>
<keyword evidence="6" id="KW-1015">Disulfide bond</keyword>
<keyword evidence="4" id="KW-0732">Signal</keyword>
<organism evidence="10 11">
    <name type="scientific">Mesocricetus auratus</name>
    <name type="common">Golden hamster</name>
    <dbReference type="NCBI Taxonomy" id="10036"/>
    <lineage>
        <taxon>Eukaryota</taxon>
        <taxon>Metazoa</taxon>
        <taxon>Chordata</taxon>
        <taxon>Craniata</taxon>
        <taxon>Vertebrata</taxon>
        <taxon>Euteleostomi</taxon>
        <taxon>Mammalia</taxon>
        <taxon>Eutheria</taxon>
        <taxon>Euarchontoglires</taxon>
        <taxon>Glires</taxon>
        <taxon>Rodentia</taxon>
        <taxon>Myomorpha</taxon>
        <taxon>Muroidea</taxon>
        <taxon>Cricetidae</taxon>
        <taxon>Cricetinae</taxon>
        <taxon>Mesocricetus</taxon>
    </lineage>
</organism>
<evidence type="ECO:0000256" key="7">
    <source>
        <dbReference type="ARBA" id="ARBA00031712"/>
    </source>
</evidence>
<evidence type="ECO:0000256" key="9">
    <source>
        <dbReference type="ARBA" id="ARBA00047071"/>
    </source>
</evidence>
<dbReference type="Pfam" id="PF01099">
    <property type="entry name" value="Uteroglobin"/>
    <property type="match status" value="1"/>
</dbReference>
<keyword evidence="3" id="KW-0964">Secreted</keyword>
<dbReference type="GeneID" id="121141072"/>
<evidence type="ECO:0000256" key="2">
    <source>
        <dbReference type="ARBA" id="ARBA00020696"/>
    </source>
</evidence>
<evidence type="ECO:0000256" key="6">
    <source>
        <dbReference type="ARBA" id="ARBA00023157"/>
    </source>
</evidence>
<evidence type="ECO:0000256" key="1">
    <source>
        <dbReference type="ARBA" id="ARBA00004613"/>
    </source>
</evidence>